<sequence length="179" mass="20366">FQWLGQWVPKWDLLLPTEGGIKFKPHGEIVILEPGEIFWWWPVTTYIFKIATNRQTLTFGQRLTTKDGFAVQLDTVIAFTIYDAKLAIIGVDDFEDTVGEIAQKITLRPIMGREFSETRADMGDSNELRNEITRGAKKLLHRYGLDVEDGYVCNFTKTTVFSHDGGVGFVGEGEEEEEE</sequence>
<dbReference type="InterPro" id="IPR001107">
    <property type="entry name" value="Band_7"/>
</dbReference>
<feature type="non-terminal residue" evidence="2">
    <location>
        <position position="1"/>
    </location>
</feature>
<gene>
    <name evidence="2" type="ORF">LCGC14_0582080</name>
</gene>
<evidence type="ECO:0000259" key="1">
    <source>
        <dbReference type="Pfam" id="PF01145"/>
    </source>
</evidence>
<dbReference type="Pfam" id="PF01145">
    <property type="entry name" value="Band_7"/>
    <property type="match status" value="1"/>
</dbReference>
<evidence type="ECO:0000313" key="2">
    <source>
        <dbReference type="EMBL" id="KKN55438.1"/>
    </source>
</evidence>
<name>A0A0F9UP95_9ZZZZ</name>
<dbReference type="SUPFAM" id="SSF117892">
    <property type="entry name" value="Band 7/SPFH domain"/>
    <property type="match status" value="1"/>
</dbReference>
<dbReference type="AlphaFoldDB" id="A0A0F9UP95"/>
<feature type="domain" description="Band 7" evidence="1">
    <location>
        <begin position="22"/>
        <end position="149"/>
    </location>
</feature>
<accession>A0A0F9UP95</accession>
<organism evidence="2">
    <name type="scientific">marine sediment metagenome</name>
    <dbReference type="NCBI Taxonomy" id="412755"/>
    <lineage>
        <taxon>unclassified sequences</taxon>
        <taxon>metagenomes</taxon>
        <taxon>ecological metagenomes</taxon>
    </lineage>
</organism>
<dbReference type="EMBL" id="LAZR01000884">
    <property type="protein sequence ID" value="KKN55438.1"/>
    <property type="molecule type" value="Genomic_DNA"/>
</dbReference>
<reference evidence="2" key="1">
    <citation type="journal article" date="2015" name="Nature">
        <title>Complex archaea that bridge the gap between prokaryotes and eukaryotes.</title>
        <authorList>
            <person name="Spang A."/>
            <person name="Saw J.H."/>
            <person name="Jorgensen S.L."/>
            <person name="Zaremba-Niedzwiedzka K."/>
            <person name="Martijn J."/>
            <person name="Lind A.E."/>
            <person name="van Eijk R."/>
            <person name="Schleper C."/>
            <person name="Guy L."/>
            <person name="Ettema T.J."/>
        </authorList>
    </citation>
    <scope>NUCLEOTIDE SEQUENCE</scope>
</reference>
<comment type="caution">
    <text evidence="2">The sequence shown here is derived from an EMBL/GenBank/DDBJ whole genome shotgun (WGS) entry which is preliminary data.</text>
</comment>
<protein>
    <recommendedName>
        <fullName evidence="1">Band 7 domain-containing protein</fullName>
    </recommendedName>
</protein>
<proteinExistence type="predicted"/>
<dbReference type="Gene3D" id="3.30.479.30">
    <property type="entry name" value="Band 7 domain"/>
    <property type="match status" value="1"/>
</dbReference>
<dbReference type="InterPro" id="IPR036013">
    <property type="entry name" value="Band_7/SPFH_dom_sf"/>
</dbReference>